<dbReference type="InterPro" id="IPR017896">
    <property type="entry name" value="4Fe4S_Fe-S-bd"/>
</dbReference>
<name>A0A6M8HUD4_9PROT</name>
<dbReference type="GO" id="GO:0016491">
    <property type="term" value="F:oxidoreductase activity"/>
    <property type="evidence" value="ECO:0007669"/>
    <property type="project" value="InterPro"/>
</dbReference>
<dbReference type="Gene3D" id="3.30.2070.10">
    <property type="entry name" value="Formate dehydrogenase/DMSO reductase"/>
    <property type="match status" value="1"/>
</dbReference>
<protein>
    <submittedName>
        <fullName evidence="2">TAT-variant-translocated molybdopterin oxidoreductase</fullName>
    </submittedName>
</protein>
<sequence length="992" mass="106590">MAADPDDIGALRAALRARGGAGGPTAWRSLEDLAGTPAFRRFLKAEYPGVANVAGPGSTLLGSPIDRRRFFRVMAASLALAGLAGCDDDSDTDGRTEEIPYVRDPAHIIASTNTRYATATLTDGFANGVHVVTRNGRPHKIESNTEHPWTRGGTDVLGQASILGLYDPFRSQTVLRSGRPTDWDTFRAMMLAPIAVARARQGDGLRLLTGPITSPSLAAQIARFHTELPGLHWHSHEPISRAPIRDGSQQAFGRSLETRWRFDKAHVVVALDGDFLDPGPQQVGASRDWIEARRASARSATLLTLHSFSPTPSLTSAKADYHAPMSAREIASLADCLATGQAWTGPASAAVQQAIAALEGARGQGIVHVGVSQPASVHAAVHRANARLGNLGASVLQTESPVAAAEDVASLLAAMQAGQVQTLVMIGTNPLYDMPADLDFAARLEHVPLKIHAGDYADETAESCDWHLPLAHPLEAWGDARAFDGTVSLMQPTIAPFYEGRSPQEILSLLTDPEPQSGQALLKAYWGTQWGDATDNRWHLSLRRGFVADSAFAPVPVSLIRASTSPVAAPDAAGLELLFRPDPSIRDGASINANNAWLQELPKPLSKIVWENVVAISPRLAQREGLGNGDLVTLEAGGHRIEAPVWITPGQAENTLTMTLGYGRRTADMLATNLGYDAYALQRGATPWGRDDATLRRTGRRAQIATTQDHSSMEGHEFVRMQQPGARQNDEASLKPATLYASGGVEKPGDGRAWGMVIDLDSCIGCNACVVACQSENNIAVVGKDQVMQGREMHWLRIDRYYEGDLDAPDTRFQPVPCMHCEDAPCEVGCPVEATLHDHEGLNLMVYNRCVGTRACSGYCPYKVRHFNYLDYSAGAKPSIQAGRNPDVTVRAIGVMEKCTYCVQRIAEARIDSDKSGQPIADGVVQTACQTSCPTRAISFGNLEDPTAQVTAQRRDDRNYALLGELGVKPRTTYLAGLLPPATTQPATDGKS</sequence>
<dbReference type="GO" id="GO:0043546">
    <property type="term" value="F:molybdopterin cofactor binding"/>
    <property type="evidence" value="ECO:0007669"/>
    <property type="project" value="InterPro"/>
</dbReference>
<dbReference type="NCBIfam" id="TIGR04519">
    <property type="entry name" value="MoCo_extend_TAT"/>
    <property type="match status" value="1"/>
</dbReference>
<dbReference type="Gene3D" id="2.40.40.20">
    <property type="match status" value="1"/>
</dbReference>
<dbReference type="AlphaFoldDB" id="A0A6M8HUD4"/>
<dbReference type="Pfam" id="PF12797">
    <property type="entry name" value="Fer4_2"/>
    <property type="match status" value="1"/>
</dbReference>
<dbReference type="SUPFAM" id="SSF53706">
    <property type="entry name" value="Formate dehydrogenase/DMSO reductase, domains 1-3"/>
    <property type="match status" value="1"/>
</dbReference>
<organism evidence="2 3">
    <name type="scientific">Lichenicola cladoniae</name>
    <dbReference type="NCBI Taxonomy" id="1484109"/>
    <lineage>
        <taxon>Bacteria</taxon>
        <taxon>Pseudomonadati</taxon>
        <taxon>Pseudomonadota</taxon>
        <taxon>Alphaproteobacteria</taxon>
        <taxon>Acetobacterales</taxon>
        <taxon>Acetobacteraceae</taxon>
        <taxon>Lichenicola</taxon>
    </lineage>
</organism>
<dbReference type="Proteomes" id="UP000500767">
    <property type="component" value="Chromosome"/>
</dbReference>
<feature type="domain" description="4Fe-4S ferredoxin-type" evidence="1">
    <location>
        <begin position="754"/>
        <end position="784"/>
    </location>
</feature>
<dbReference type="SUPFAM" id="SSF50692">
    <property type="entry name" value="ADC-like"/>
    <property type="match status" value="1"/>
</dbReference>
<dbReference type="InterPro" id="IPR030948">
    <property type="entry name" value="TAT_var_transloc_signal_dom"/>
</dbReference>
<accession>A0A6M8HUD4</accession>
<dbReference type="PANTHER" id="PTHR42783">
    <property type="entry name" value="GLUTAMATE SYNTHASE [NADPH] SMALL CHAIN"/>
    <property type="match status" value="1"/>
</dbReference>
<dbReference type="SUPFAM" id="SSF54862">
    <property type="entry name" value="4Fe-4S ferredoxins"/>
    <property type="match status" value="1"/>
</dbReference>
<dbReference type="Gene3D" id="3.40.50.740">
    <property type="match status" value="1"/>
</dbReference>
<dbReference type="CDD" id="cd02784">
    <property type="entry name" value="MopB_CT_PHLH"/>
    <property type="match status" value="1"/>
</dbReference>
<dbReference type="Gene3D" id="3.40.228.10">
    <property type="entry name" value="Dimethylsulfoxide Reductase, domain 2"/>
    <property type="match status" value="1"/>
</dbReference>
<dbReference type="InterPro" id="IPR006657">
    <property type="entry name" value="MoPterin_dinucl-bd_dom"/>
</dbReference>
<keyword evidence="3" id="KW-1185">Reference proteome</keyword>
<dbReference type="EMBL" id="CP053708">
    <property type="protein sequence ID" value="QKE92133.1"/>
    <property type="molecule type" value="Genomic_DNA"/>
</dbReference>
<dbReference type="Pfam" id="PF13247">
    <property type="entry name" value="Fer4_11"/>
    <property type="match status" value="1"/>
</dbReference>
<dbReference type="PROSITE" id="PS51379">
    <property type="entry name" value="4FE4S_FER_2"/>
    <property type="match status" value="1"/>
</dbReference>
<dbReference type="Pfam" id="PF01568">
    <property type="entry name" value="Molydop_binding"/>
    <property type="match status" value="1"/>
</dbReference>
<gene>
    <name evidence="2" type="ORF">HN018_20705</name>
</gene>
<dbReference type="PANTHER" id="PTHR42783:SF3">
    <property type="entry name" value="GLUTAMATE SYNTHASE [NADPH] SMALL CHAIN-RELATED"/>
    <property type="match status" value="1"/>
</dbReference>
<reference evidence="2 3" key="1">
    <citation type="journal article" date="2014" name="World J. Microbiol. Biotechnol.">
        <title>Biodiversity and physiological characteristics of Antarctic and Arctic lichens-associated bacteria.</title>
        <authorList>
            <person name="Lee Y.M."/>
            <person name="Kim E.H."/>
            <person name="Lee H.K."/>
            <person name="Hong S.G."/>
        </authorList>
    </citation>
    <scope>NUCLEOTIDE SEQUENCE [LARGE SCALE GENOMIC DNA]</scope>
    <source>
        <strain evidence="2 3">PAMC 26569</strain>
    </source>
</reference>
<dbReference type="KEGG" id="lck:HN018_20705"/>
<dbReference type="RefSeq" id="WP_171837031.1">
    <property type="nucleotide sequence ID" value="NZ_CP053708.1"/>
</dbReference>
<proteinExistence type="predicted"/>
<evidence type="ECO:0000259" key="1">
    <source>
        <dbReference type="PROSITE" id="PS51379"/>
    </source>
</evidence>
<dbReference type="CDD" id="cd10551">
    <property type="entry name" value="PsrB"/>
    <property type="match status" value="1"/>
</dbReference>
<dbReference type="Gene3D" id="3.30.70.20">
    <property type="match status" value="2"/>
</dbReference>
<dbReference type="InterPro" id="IPR009010">
    <property type="entry name" value="Asp_de-COase-like_dom_sf"/>
</dbReference>
<evidence type="ECO:0000313" key="2">
    <source>
        <dbReference type="EMBL" id="QKE92133.1"/>
    </source>
</evidence>
<evidence type="ECO:0000313" key="3">
    <source>
        <dbReference type="Proteomes" id="UP000500767"/>
    </source>
</evidence>